<keyword evidence="4" id="KW-1185">Reference proteome</keyword>
<evidence type="ECO:0000256" key="2">
    <source>
        <dbReference type="SAM" id="Phobius"/>
    </source>
</evidence>
<dbReference type="OrthoDB" id="7226438at2"/>
<sequence>MTNTPDQDSVAAAQSPAPDGVAHPDEVTHEVAQQAEAAQASTDVPDPGPVPAAQTRVVASPDDAVATTPEGAMASMADVLRPYKDTLQLMGAVLFVMGVLVVGWSAMHASGIWPE</sequence>
<keyword evidence="2" id="KW-0472">Membrane</keyword>
<reference evidence="3 4" key="1">
    <citation type="submission" date="2018-08" db="EMBL/GenBank/DDBJ databases">
        <title>Komagataeibacter sp. AV 382.</title>
        <authorList>
            <person name="Skraban J."/>
            <person name="Trcek J."/>
        </authorList>
    </citation>
    <scope>NUCLEOTIDE SEQUENCE [LARGE SCALE GENOMIC DNA]</scope>
    <source>
        <strain evidence="3 4">AV 382</strain>
    </source>
</reference>
<proteinExistence type="predicted"/>
<comment type="caution">
    <text evidence="3">The sequence shown here is derived from an EMBL/GenBank/DDBJ whole genome shotgun (WGS) entry which is preliminary data.</text>
</comment>
<protein>
    <submittedName>
        <fullName evidence="3">Uncharacterized protein</fullName>
    </submittedName>
</protein>
<dbReference type="RefSeq" id="WP_116701932.1">
    <property type="nucleotide sequence ID" value="NZ_QUWV01000020.1"/>
</dbReference>
<organism evidence="3 4">
    <name type="scientific">Komagataeibacter melaceti</name>
    <dbReference type="NCBI Taxonomy" id="2766577"/>
    <lineage>
        <taxon>Bacteria</taxon>
        <taxon>Pseudomonadati</taxon>
        <taxon>Pseudomonadota</taxon>
        <taxon>Alphaproteobacteria</taxon>
        <taxon>Acetobacterales</taxon>
        <taxon>Acetobacteraceae</taxon>
        <taxon>Komagataeibacter</taxon>
    </lineage>
</organism>
<name>A0A371Z3W7_9PROT</name>
<evidence type="ECO:0000313" key="3">
    <source>
        <dbReference type="EMBL" id="RFD21161.1"/>
    </source>
</evidence>
<keyword evidence="2" id="KW-1133">Transmembrane helix</keyword>
<accession>A0A371Z3W7</accession>
<keyword evidence="2" id="KW-0812">Transmembrane</keyword>
<dbReference type="AlphaFoldDB" id="A0A371Z3W7"/>
<feature type="region of interest" description="Disordered" evidence="1">
    <location>
        <begin position="1"/>
        <end position="64"/>
    </location>
</feature>
<dbReference type="Proteomes" id="UP000262371">
    <property type="component" value="Unassembled WGS sequence"/>
</dbReference>
<gene>
    <name evidence="3" type="ORF">DY926_02425</name>
</gene>
<evidence type="ECO:0000313" key="4">
    <source>
        <dbReference type="Proteomes" id="UP000262371"/>
    </source>
</evidence>
<feature type="transmembrane region" description="Helical" evidence="2">
    <location>
        <begin position="89"/>
        <end position="107"/>
    </location>
</feature>
<evidence type="ECO:0000256" key="1">
    <source>
        <dbReference type="SAM" id="MobiDB-lite"/>
    </source>
</evidence>
<dbReference type="EMBL" id="QUWV01000020">
    <property type="protein sequence ID" value="RFD21161.1"/>
    <property type="molecule type" value="Genomic_DNA"/>
</dbReference>